<dbReference type="CDD" id="cd00685">
    <property type="entry name" value="Trans_IPPS_HT"/>
    <property type="match status" value="1"/>
</dbReference>
<dbReference type="GO" id="GO:0016114">
    <property type="term" value="P:terpenoid biosynthetic process"/>
    <property type="evidence" value="ECO:0007669"/>
    <property type="project" value="UniProtKB-ARBA"/>
</dbReference>
<dbReference type="InterPro" id="IPR000092">
    <property type="entry name" value="Polyprenyl_synt"/>
</dbReference>
<comment type="similarity">
    <text evidence="2 7">Belongs to the FPP/GGPP synthase family.</text>
</comment>
<keyword evidence="5" id="KW-0460">Magnesium</keyword>
<dbReference type="EMBL" id="LT841305">
    <property type="protein sequence ID" value="SMH64365.1"/>
    <property type="molecule type" value="Genomic_DNA"/>
</dbReference>
<dbReference type="Proteomes" id="UP000193925">
    <property type="component" value="Chromosome AFERRI"/>
</dbReference>
<accession>A0A060UU70</accession>
<evidence type="ECO:0000313" key="8">
    <source>
        <dbReference type="EMBL" id="CDQ10338.1"/>
    </source>
</evidence>
<keyword evidence="3 7" id="KW-0808">Transferase</keyword>
<reference evidence="9 10" key="3">
    <citation type="submission" date="2017-03" db="EMBL/GenBank/DDBJ databases">
        <authorList>
            <person name="Regsiter A."/>
            <person name="William W."/>
        </authorList>
    </citation>
    <scope>NUCLEOTIDE SEQUENCE [LARGE SCALE GENOMIC DNA]</scope>
    <source>
        <strain evidence="9">PRJEB5721</strain>
    </source>
</reference>
<evidence type="ECO:0000256" key="3">
    <source>
        <dbReference type="ARBA" id="ARBA00022679"/>
    </source>
</evidence>
<dbReference type="GO" id="GO:0004337">
    <property type="term" value="F:(2E,6E)-farnesyl diphosphate synthase activity"/>
    <property type="evidence" value="ECO:0007669"/>
    <property type="project" value="UniProtKB-EC"/>
</dbReference>
<reference evidence="8" key="1">
    <citation type="submission" date="2014-03" db="EMBL/GenBank/DDBJ databases">
        <authorList>
            <person name="Genoscope - CEA"/>
        </authorList>
    </citation>
    <scope>NUCLEOTIDE SEQUENCE [LARGE SCALE GENOMIC DNA]</scope>
    <source>
        <strain evidence="8">CF27</strain>
    </source>
</reference>
<evidence type="ECO:0000256" key="6">
    <source>
        <dbReference type="ARBA" id="ARBA00023229"/>
    </source>
</evidence>
<evidence type="ECO:0000313" key="9">
    <source>
        <dbReference type="EMBL" id="SMH64365.1"/>
    </source>
</evidence>
<dbReference type="EMBL" id="CCCS020000035">
    <property type="protein sequence ID" value="CDQ10338.1"/>
    <property type="molecule type" value="Genomic_DNA"/>
</dbReference>
<keyword evidence="10" id="KW-1185">Reference proteome</keyword>
<protein>
    <submittedName>
        <fullName evidence="8 9">Geranyltranstransferase</fullName>
        <ecNumber evidence="9">2.5.1.1</ecNumber>
        <ecNumber evidence="8 9">2.5.1.10</ecNumber>
    </submittedName>
</protein>
<dbReference type="PANTHER" id="PTHR43281:SF1">
    <property type="entry name" value="FARNESYL DIPHOSPHATE SYNTHASE"/>
    <property type="match status" value="1"/>
</dbReference>
<organism evidence="8">
    <name type="scientific">Acidithiobacillus ferrivorans</name>
    <dbReference type="NCBI Taxonomy" id="160808"/>
    <lineage>
        <taxon>Bacteria</taxon>
        <taxon>Pseudomonadati</taxon>
        <taxon>Pseudomonadota</taxon>
        <taxon>Acidithiobacillia</taxon>
        <taxon>Acidithiobacillales</taxon>
        <taxon>Acidithiobacillaceae</taxon>
        <taxon>Acidithiobacillus</taxon>
    </lineage>
</organism>
<dbReference type="InterPro" id="IPR033749">
    <property type="entry name" value="Polyprenyl_synt_CS"/>
</dbReference>
<dbReference type="PANTHER" id="PTHR43281">
    <property type="entry name" value="FARNESYL DIPHOSPHATE SYNTHASE"/>
    <property type="match status" value="1"/>
</dbReference>
<dbReference type="PROSITE" id="PS00444">
    <property type="entry name" value="POLYPRENYL_SYNTHASE_2"/>
    <property type="match status" value="1"/>
</dbReference>
<dbReference type="AlphaFoldDB" id="A0A060UU70"/>
<keyword evidence="6" id="KW-0414">Isoprene biosynthesis</keyword>
<dbReference type="GO" id="GO:0005737">
    <property type="term" value="C:cytoplasm"/>
    <property type="evidence" value="ECO:0007669"/>
    <property type="project" value="UniProtKB-ARBA"/>
</dbReference>
<dbReference type="SUPFAM" id="SSF48576">
    <property type="entry name" value="Terpenoid synthases"/>
    <property type="match status" value="1"/>
</dbReference>
<evidence type="ECO:0000256" key="1">
    <source>
        <dbReference type="ARBA" id="ARBA00001946"/>
    </source>
</evidence>
<dbReference type="InterPro" id="IPR053378">
    <property type="entry name" value="Prenyl_diphosphate_synthase"/>
</dbReference>
<evidence type="ECO:0000256" key="2">
    <source>
        <dbReference type="ARBA" id="ARBA00006706"/>
    </source>
</evidence>
<sequence length="307" mass="33373">MTLDAVVNNETFAQFRKRSVQRTESVLGALLPSAHILPARLHDAMRYSTLGGGKRIRPLLVYATGACLGVPLEHLDRPAVALEMIHAYSLVHDDLPAMDNDDLRRGQPTCHRAYDEATAILVGDALQAQAFQVLAELGWGVPAEWQVQMLATLAQASGSRGMVGGQAIDLAAVGHELALPALEQMHLHKTGMLIRCAVQLALCAAGIGEKESKGAALLLRYADRVGLAFQVQDDILDEIGDLQQTGKAQQGADRSRNKPSFVTLLGLVEAQNYARRLLDEALEALQSWQTEADHLRALARLIVERNK</sequence>
<proteinExistence type="inferred from homology"/>
<dbReference type="FunFam" id="1.10.600.10:FF:000001">
    <property type="entry name" value="Geranylgeranyl diphosphate synthase"/>
    <property type="match status" value="1"/>
</dbReference>
<evidence type="ECO:0000313" key="10">
    <source>
        <dbReference type="Proteomes" id="UP000193925"/>
    </source>
</evidence>
<gene>
    <name evidence="8" type="primary">ispA</name>
    <name evidence="9" type="ORF">AFERRI_10398</name>
    <name evidence="8" type="ORF">AFERRI_400119</name>
</gene>
<evidence type="ECO:0000256" key="4">
    <source>
        <dbReference type="ARBA" id="ARBA00022723"/>
    </source>
</evidence>
<dbReference type="EC" id="2.5.1.10" evidence="8 9"/>
<dbReference type="Gene3D" id="1.10.600.10">
    <property type="entry name" value="Farnesyl Diphosphate Synthase"/>
    <property type="match status" value="1"/>
</dbReference>
<evidence type="ECO:0000256" key="5">
    <source>
        <dbReference type="ARBA" id="ARBA00022842"/>
    </source>
</evidence>
<dbReference type="InterPro" id="IPR008949">
    <property type="entry name" value="Isoprenoid_synthase_dom_sf"/>
</dbReference>
<comment type="cofactor">
    <cofactor evidence="1">
        <name>Mg(2+)</name>
        <dbReference type="ChEBI" id="CHEBI:18420"/>
    </cofactor>
</comment>
<dbReference type="SFLD" id="SFLDS00005">
    <property type="entry name" value="Isoprenoid_Synthase_Type_I"/>
    <property type="match status" value="1"/>
</dbReference>
<dbReference type="NCBIfam" id="NF045485">
    <property type="entry name" value="FPPsyn"/>
    <property type="match status" value="1"/>
</dbReference>
<dbReference type="EC" id="2.5.1.1" evidence="9"/>
<dbReference type="Pfam" id="PF00348">
    <property type="entry name" value="polyprenyl_synt"/>
    <property type="match status" value="1"/>
</dbReference>
<dbReference type="SFLD" id="SFLDG01017">
    <property type="entry name" value="Polyprenyl_Transferase_Like"/>
    <property type="match status" value="1"/>
</dbReference>
<dbReference type="PROSITE" id="PS00723">
    <property type="entry name" value="POLYPRENYL_SYNTHASE_1"/>
    <property type="match status" value="1"/>
</dbReference>
<dbReference type="GO" id="GO:0046872">
    <property type="term" value="F:metal ion binding"/>
    <property type="evidence" value="ECO:0007669"/>
    <property type="project" value="UniProtKB-KW"/>
</dbReference>
<name>A0A060UU70_9PROT</name>
<reference evidence="8" key="2">
    <citation type="submission" date="2014-07" db="EMBL/GenBank/DDBJ databases">
        <title>Initial genome analysis of the psychrotolerant acidophile Acidithiobacillus ferrivorans CF27: insights into iron and sulfur oxidation pathways and into biofilm formation.</title>
        <authorList>
            <person name="Talla E."/>
            <person name="Hedrich S."/>
            <person name="Mangenot S."/>
            <person name="Ji B."/>
            <person name="Johnson D.B."/>
            <person name="Barbe V."/>
            <person name="Bonnefoy V."/>
        </authorList>
    </citation>
    <scope>NUCLEOTIDE SEQUENCE [LARGE SCALE GENOMIC DNA]</scope>
    <source>
        <strain evidence="8">CF27</strain>
    </source>
</reference>
<dbReference type="GO" id="GO:0004161">
    <property type="term" value="F:dimethylallyltranstransferase activity"/>
    <property type="evidence" value="ECO:0007669"/>
    <property type="project" value="UniProtKB-EC"/>
</dbReference>
<keyword evidence="4" id="KW-0479">Metal-binding</keyword>
<evidence type="ECO:0000256" key="7">
    <source>
        <dbReference type="RuleBase" id="RU004466"/>
    </source>
</evidence>